<dbReference type="PANTHER" id="PTHR28013:SF6">
    <property type="entry name" value="MEIOTICALLY UP-REGULATED GENE 33 PROTEIN"/>
    <property type="match status" value="1"/>
</dbReference>
<dbReference type="PANTHER" id="PTHR28013">
    <property type="entry name" value="PROTEIN DCV1-RELATED"/>
    <property type="match status" value="1"/>
</dbReference>
<keyword evidence="2" id="KW-0812">Transmembrane</keyword>
<feature type="transmembrane region" description="Helical" evidence="2">
    <location>
        <begin position="84"/>
        <end position="107"/>
    </location>
</feature>
<protein>
    <submittedName>
        <fullName evidence="4">Plasma membrane anchored protein</fullName>
    </submittedName>
</protein>
<feature type="transmembrane region" description="Helical" evidence="2">
    <location>
        <begin position="151"/>
        <end position="173"/>
    </location>
</feature>
<evidence type="ECO:0000313" key="5">
    <source>
        <dbReference type="Proteomes" id="UP001212411"/>
    </source>
</evidence>
<keyword evidence="2" id="KW-0472">Membrane</keyword>
<feature type="region of interest" description="Disordered" evidence="1">
    <location>
        <begin position="241"/>
        <end position="316"/>
    </location>
</feature>
<dbReference type="GO" id="GO:0035838">
    <property type="term" value="C:growing cell tip"/>
    <property type="evidence" value="ECO:0007669"/>
    <property type="project" value="TreeGrafter"/>
</dbReference>
<dbReference type="KEGG" id="som:SOMG_04932"/>
<evidence type="ECO:0000256" key="3">
    <source>
        <dbReference type="SAM" id="SignalP"/>
    </source>
</evidence>
<evidence type="ECO:0000256" key="1">
    <source>
        <dbReference type="SAM" id="MobiDB-lite"/>
    </source>
</evidence>
<proteinExistence type="predicted"/>
<dbReference type="GO" id="GO:0032153">
    <property type="term" value="C:cell division site"/>
    <property type="evidence" value="ECO:0007669"/>
    <property type="project" value="TreeGrafter"/>
</dbReference>
<dbReference type="GO" id="GO:0005886">
    <property type="term" value="C:plasma membrane"/>
    <property type="evidence" value="ECO:0007669"/>
    <property type="project" value="InterPro"/>
</dbReference>
<dbReference type="RefSeq" id="XP_056039342.1">
    <property type="nucleotide sequence ID" value="XM_056183707.1"/>
</dbReference>
<reference evidence="4 5" key="1">
    <citation type="journal article" date="2023" name="G3 (Bethesda)">
        <title>A high-quality reference genome for the fission yeast Schizosaccharomyces osmophilus.</title>
        <authorList>
            <person name="Jia G.S."/>
            <person name="Zhang W.C."/>
            <person name="Liang Y."/>
            <person name="Liu X.H."/>
            <person name="Rhind N."/>
            <person name="Pidoux A."/>
            <person name="Brysch-Herzberg M."/>
            <person name="Du L.L."/>
        </authorList>
    </citation>
    <scope>NUCLEOTIDE SEQUENCE [LARGE SCALE GENOMIC DNA]</scope>
    <source>
        <strain evidence="4 5">CBS 15793</strain>
    </source>
</reference>
<sequence>MRFSCATPSLILLLVAIVFFVLSICTAPLSKKIGLSKSDDVLFGTFGYCKGDQCSKTIVGYSLDYLNDHASSGFRTSTTVRQRASYGLVLIPVAACICAFATILLLFAHIGRISRSPGFFNFVASIIFFNVFITAIAFVICVITFVPRIQWLSWLVLANAGIQLIVLFLLLIARRQAVKAQAKHIRRSHADSMAYNPYSLQNNSNLFSTSSRTGDLPKFADYSMEKPAYDSLPDYDKLSHKRGDSLTKLKPTLSGDSRSLSSYTPEAAPQSSGFRFPFMRNSSKQNAPENPFKDPENPFKDPPPNPWSIEDIKPPK</sequence>
<accession>A0AAE9WG91</accession>
<keyword evidence="3" id="KW-0732">Signal</keyword>
<dbReference type="InterPro" id="IPR051380">
    <property type="entry name" value="pH-response_reg_palI/RIM9"/>
</dbReference>
<organism evidence="4 5">
    <name type="scientific">Schizosaccharomyces osmophilus</name>
    <dbReference type="NCBI Taxonomy" id="2545709"/>
    <lineage>
        <taxon>Eukaryota</taxon>
        <taxon>Fungi</taxon>
        <taxon>Dikarya</taxon>
        <taxon>Ascomycota</taxon>
        <taxon>Taphrinomycotina</taxon>
        <taxon>Schizosaccharomycetes</taxon>
        <taxon>Schizosaccharomycetales</taxon>
        <taxon>Schizosaccharomycetaceae</taxon>
        <taxon>Schizosaccharomyces</taxon>
    </lineage>
</organism>
<keyword evidence="5" id="KW-1185">Reference proteome</keyword>
<feature type="signal peptide" evidence="3">
    <location>
        <begin position="1"/>
        <end position="23"/>
    </location>
</feature>
<keyword evidence="2" id="KW-1133">Transmembrane helix</keyword>
<evidence type="ECO:0000256" key="2">
    <source>
        <dbReference type="SAM" id="Phobius"/>
    </source>
</evidence>
<feature type="compositionally biased region" description="Polar residues" evidence="1">
    <location>
        <begin position="254"/>
        <end position="273"/>
    </location>
</feature>
<dbReference type="AlphaFoldDB" id="A0AAE9WG91"/>
<dbReference type="Proteomes" id="UP001212411">
    <property type="component" value="Chromosome 3"/>
</dbReference>
<dbReference type="GeneID" id="80878396"/>
<name>A0AAE9WG91_9SCHI</name>
<dbReference type="Pfam" id="PF06687">
    <property type="entry name" value="SUR7"/>
    <property type="match status" value="1"/>
</dbReference>
<evidence type="ECO:0000313" key="4">
    <source>
        <dbReference type="EMBL" id="WBW75099.1"/>
    </source>
</evidence>
<dbReference type="EMBL" id="CP115613">
    <property type="protein sequence ID" value="WBW75099.1"/>
    <property type="molecule type" value="Genomic_DNA"/>
</dbReference>
<gene>
    <name evidence="4" type="primary">mug33</name>
    <name evidence="4" type="ORF">SOMG_04932</name>
</gene>
<dbReference type="InterPro" id="IPR009571">
    <property type="entry name" value="SUR7/Rim9-like_fungi"/>
</dbReference>
<feature type="transmembrane region" description="Helical" evidence="2">
    <location>
        <begin position="119"/>
        <end position="145"/>
    </location>
</feature>
<feature type="chain" id="PRO_5042241797" evidence="3">
    <location>
        <begin position="24"/>
        <end position="316"/>
    </location>
</feature>